<proteinExistence type="predicted"/>
<feature type="region of interest" description="Disordered" evidence="1">
    <location>
        <begin position="1"/>
        <end position="25"/>
    </location>
</feature>
<dbReference type="Proteomes" id="UP001431209">
    <property type="component" value="Unassembled WGS sequence"/>
</dbReference>
<evidence type="ECO:0000256" key="2">
    <source>
        <dbReference type="SAM" id="Phobius"/>
    </source>
</evidence>
<feature type="transmembrane region" description="Helical" evidence="2">
    <location>
        <begin position="67"/>
        <end position="87"/>
    </location>
</feature>
<keyword evidence="2" id="KW-1133">Transmembrane helix</keyword>
<gene>
    <name evidence="3" type="ORF">AKO1_008473</name>
</gene>
<name>A0AAW2YM68_9EUKA</name>
<dbReference type="AlphaFoldDB" id="A0AAW2YM68"/>
<sequence>MQSPTSNTSPVNSPRKYNKRHSNRLRSLAPSPICLDNLEKFHESHIVDIDNFNFDDLDKEAITKNPIFWVVNACLFALPIIGLVVYFA</sequence>
<comment type="caution">
    <text evidence="3">The sequence shown here is derived from an EMBL/GenBank/DDBJ whole genome shotgun (WGS) entry which is preliminary data.</text>
</comment>
<reference evidence="3 4" key="1">
    <citation type="submission" date="2024-03" db="EMBL/GenBank/DDBJ databases">
        <title>The Acrasis kona genome and developmental transcriptomes reveal deep origins of eukaryotic multicellular pathways.</title>
        <authorList>
            <person name="Sheikh S."/>
            <person name="Fu C.-J."/>
            <person name="Brown M.W."/>
            <person name="Baldauf S.L."/>
        </authorList>
    </citation>
    <scope>NUCLEOTIDE SEQUENCE [LARGE SCALE GENOMIC DNA]</scope>
    <source>
        <strain evidence="3 4">ATCC MYA-3509</strain>
    </source>
</reference>
<protein>
    <submittedName>
        <fullName evidence="3">Nucleolar phosphoprotein</fullName>
    </submittedName>
</protein>
<feature type="compositionally biased region" description="Low complexity" evidence="1">
    <location>
        <begin position="1"/>
        <end position="14"/>
    </location>
</feature>
<keyword evidence="2" id="KW-0472">Membrane</keyword>
<dbReference type="EMBL" id="JAOPGA020000323">
    <property type="protein sequence ID" value="KAL0478165.1"/>
    <property type="molecule type" value="Genomic_DNA"/>
</dbReference>
<evidence type="ECO:0000313" key="4">
    <source>
        <dbReference type="Proteomes" id="UP001431209"/>
    </source>
</evidence>
<keyword evidence="2" id="KW-0812">Transmembrane</keyword>
<evidence type="ECO:0000256" key="1">
    <source>
        <dbReference type="SAM" id="MobiDB-lite"/>
    </source>
</evidence>
<accession>A0AAW2YM68</accession>
<evidence type="ECO:0000313" key="3">
    <source>
        <dbReference type="EMBL" id="KAL0478165.1"/>
    </source>
</evidence>
<organism evidence="3 4">
    <name type="scientific">Acrasis kona</name>
    <dbReference type="NCBI Taxonomy" id="1008807"/>
    <lineage>
        <taxon>Eukaryota</taxon>
        <taxon>Discoba</taxon>
        <taxon>Heterolobosea</taxon>
        <taxon>Tetramitia</taxon>
        <taxon>Eutetramitia</taxon>
        <taxon>Acrasidae</taxon>
        <taxon>Acrasis</taxon>
    </lineage>
</organism>
<keyword evidence="4" id="KW-1185">Reference proteome</keyword>